<dbReference type="EMBL" id="BOMF01000136">
    <property type="protein sequence ID" value="GID49943.1"/>
    <property type="molecule type" value="Genomic_DNA"/>
</dbReference>
<comment type="caution">
    <text evidence="1">The sequence shown here is derived from an EMBL/GenBank/DDBJ whole genome shotgun (WGS) entry which is preliminary data.</text>
</comment>
<sequence>MLGRPVYRDLVTGWRRFEKGAQYFSIRREGIRCFLSWGEDGTRRGGSLRMTCDDEQHAEKHMAGKIRERLRKGFVEVAGRPAPIGDPEALVVETIVASEYKPNGILPRREFHPVPGYQDVVCNEMIFAASPGWGFYRYLVLRDAGRSAIKFNVRETAHDPTTVAAFLDFLMTVRDLPFDGRSHAKLPLPKPVGPLTHALLCSPALAQMAETYPAISARVAGAFPIHDCEIGDDEPEVRVDARIHGHGSLSYADWTRGPKPVVDLRFEIQGRHLMREKTFKVYDQNQLDQLLRELPGAAADSFVDLRSYRGDVLRLTPADTDAAERAAAFIIA</sequence>
<protein>
    <recommendedName>
        <fullName evidence="2">WGR domain-containing protein</fullName>
    </recommendedName>
</protein>
<proteinExistence type="predicted"/>
<accession>A0ABQ3WUS9</accession>
<gene>
    <name evidence="1" type="ORF">Aca07nite_72180</name>
</gene>
<name>A0ABQ3WUS9_9ACTN</name>
<organism evidence="1">
    <name type="scientific">Actinoplanes campanulatus</name>
    <dbReference type="NCBI Taxonomy" id="113559"/>
    <lineage>
        <taxon>Bacteria</taxon>
        <taxon>Bacillati</taxon>
        <taxon>Actinomycetota</taxon>
        <taxon>Actinomycetes</taxon>
        <taxon>Micromonosporales</taxon>
        <taxon>Micromonosporaceae</taxon>
        <taxon>Actinoplanes</taxon>
    </lineage>
</organism>
<evidence type="ECO:0008006" key="2">
    <source>
        <dbReference type="Google" id="ProtNLM"/>
    </source>
</evidence>
<evidence type="ECO:0000313" key="1">
    <source>
        <dbReference type="EMBL" id="GID49943.1"/>
    </source>
</evidence>
<reference evidence="1" key="1">
    <citation type="submission" date="2021-01" db="EMBL/GenBank/DDBJ databases">
        <title>Whole genome shotgun sequence of Actinoplanes capillaceus NBRC 16408.</title>
        <authorList>
            <person name="Komaki H."/>
            <person name="Tamura T."/>
        </authorList>
    </citation>
    <scope>NUCLEOTIDE SEQUENCE [LARGE SCALE GENOMIC DNA]</scope>
    <source>
        <strain evidence="1">NBRC 16408</strain>
    </source>
</reference>